<keyword evidence="2" id="KW-0966">Cell projection</keyword>
<evidence type="ECO:0000313" key="3">
    <source>
        <dbReference type="Proteomes" id="UP000249417"/>
    </source>
</evidence>
<evidence type="ECO:0000313" key="2">
    <source>
        <dbReference type="EMBL" id="PZQ48476.1"/>
    </source>
</evidence>
<reference evidence="2 3" key="1">
    <citation type="submission" date="2017-08" db="EMBL/GenBank/DDBJ databases">
        <title>Infants hospitalized years apart are colonized by the same room-sourced microbial strains.</title>
        <authorList>
            <person name="Brooks B."/>
            <person name="Olm M.R."/>
            <person name="Firek B.A."/>
            <person name="Baker R."/>
            <person name="Thomas B.C."/>
            <person name="Morowitz M.J."/>
            <person name="Banfield J.F."/>
        </authorList>
    </citation>
    <scope>NUCLEOTIDE SEQUENCE [LARGE SCALE GENOMIC DNA]</scope>
    <source>
        <strain evidence="2">S2_005_002_R2_29</strain>
    </source>
</reference>
<dbReference type="Proteomes" id="UP000249417">
    <property type="component" value="Unassembled WGS sequence"/>
</dbReference>
<keyword evidence="2" id="KW-0969">Cilium</keyword>
<gene>
    <name evidence="2" type="ORF">DI551_01625</name>
</gene>
<comment type="caution">
    <text evidence="2">The sequence shown here is derived from an EMBL/GenBank/DDBJ whole genome shotgun (WGS) entry which is preliminary data.</text>
</comment>
<dbReference type="InterPro" id="IPR019301">
    <property type="entry name" value="Flagellar_prot_FlgJ_N"/>
</dbReference>
<dbReference type="EMBL" id="QFQB01000005">
    <property type="protein sequence ID" value="PZQ48476.1"/>
    <property type="molecule type" value="Genomic_DNA"/>
</dbReference>
<dbReference type="Pfam" id="PF10135">
    <property type="entry name" value="Rod-binding"/>
    <property type="match status" value="1"/>
</dbReference>
<accession>A0A2W5N4X5</accession>
<proteinExistence type="predicted"/>
<sequence length="130" mass="13906">MKLSTVDSQVQYALSNSKPISMSGNAGKLDMKKIEETAKDFEAMFVTEMLRPMFEGIKPDETFGGGKGEEIFSGMMLDEYGKSIAQSGTLGIADLVKAQLIEMQSGKDASELAQNMHNETEGGTVAATGV</sequence>
<name>A0A2W5N4X5_9BACT</name>
<dbReference type="AlphaFoldDB" id="A0A2W5N4X5"/>
<evidence type="ECO:0000259" key="1">
    <source>
        <dbReference type="Pfam" id="PF10135"/>
    </source>
</evidence>
<keyword evidence="2" id="KW-0282">Flagellum</keyword>
<organism evidence="2 3">
    <name type="scientific">Micavibrio aeruginosavorus</name>
    <dbReference type="NCBI Taxonomy" id="349221"/>
    <lineage>
        <taxon>Bacteria</taxon>
        <taxon>Pseudomonadati</taxon>
        <taxon>Bdellovibrionota</taxon>
        <taxon>Bdellovibrionia</taxon>
        <taxon>Bdellovibrionales</taxon>
        <taxon>Pseudobdellovibrionaceae</taxon>
        <taxon>Micavibrio</taxon>
    </lineage>
</organism>
<feature type="domain" description="Flagellar protein FlgJ N-terminal" evidence="1">
    <location>
        <begin position="53"/>
        <end position="99"/>
    </location>
</feature>
<protein>
    <submittedName>
        <fullName evidence="2">Flagellar biosynthesis protein FlgJ</fullName>
    </submittedName>
</protein>